<sequence length="437" mass="46418">MRALAGPVTPLSVDATWFLRGSDNATDYGVSTPLVKEATPSNLGEPASESRRPTPGTGPKSSPAGTGAVRHRFTSVAERGGMRIALVTEAFYPAVDGTTRTVKAVADRLVDTGHEVGIVAPGPGLETYRRSRVVRVSGRERLGSRVREVLTDLRPDLVHVTSPGALGRKALKHAVRLGIPTVVVEQSPVLDPGADHWRAKVADRADTLLVTAPWMLDRARELGADPVLWSPGVDTVAFNPALRDRWLHGSWSRSASAREPLVTVGFVGSLEACQGVRRLAELAAVPGIRPVVIGEGSMRRWLTSRLPAARFTGTLETGALTVALASLDLLVHPGEQETCCHALREAAASGTPVVAPRSGGATDVVRSLETGLLYDPAEARGLRQAVAAVAADPHRALLGARARELALGRGWQEAVDELVERHHRPLVRRGSRIPAAA</sequence>
<dbReference type="Pfam" id="PF00534">
    <property type="entry name" value="Glycos_transf_1"/>
    <property type="match status" value="1"/>
</dbReference>
<evidence type="ECO:0000256" key="2">
    <source>
        <dbReference type="ARBA" id="ARBA00022679"/>
    </source>
</evidence>
<keyword evidence="7" id="KW-1185">Reference proteome</keyword>
<comment type="caution">
    <text evidence="6">The sequence shown here is derived from an EMBL/GenBank/DDBJ whole genome shotgun (WGS) entry which is preliminary data.</text>
</comment>
<keyword evidence="2" id="KW-0808">Transferase</keyword>
<organism evidence="6 7">
    <name type="scientific">Nocardioides koreensis</name>
    <dbReference type="NCBI Taxonomy" id="433651"/>
    <lineage>
        <taxon>Bacteria</taxon>
        <taxon>Bacillati</taxon>
        <taxon>Actinomycetota</taxon>
        <taxon>Actinomycetes</taxon>
        <taxon>Propionibacteriales</taxon>
        <taxon>Nocardioidaceae</taxon>
        <taxon>Nocardioides</taxon>
    </lineage>
</organism>
<dbReference type="InterPro" id="IPR028098">
    <property type="entry name" value="Glyco_trans_4-like_N"/>
</dbReference>
<evidence type="ECO:0000256" key="1">
    <source>
        <dbReference type="ARBA" id="ARBA00022676"/>
    </source>
</evidence>
<reference evidence="7" key="1">
    <citation type="journal article" date="2019" name="Int. J. Syst. Evol. Microbiol.">
        <title>The Global Catalogue of Microorganisms (GCM) 10K type strain sequencing project: providing services to taxonomists for standard genome sequencing and annotation.</title>
        <authorList>
            <consortium name="The Broad Institute Genomics Platform"/>
            <consortium name="The Broad Institute Genome Sequencing Center for Infectious Disease"/>
            <person name="Wu L."/>
            <person name="Ma J."/>
        </authorList>
    </citation>
    <scope>NUCLEOTIDE SEQUENCE [LARGE SCALE GENOMIC DNA]</scope>
    <source>
        <strain evidence="7">JCM 16022</strain>
    </source>
</reference>
<dbReference type="InterPro" id="IPR050194">
    <property type="entry name" value="Glycosyltransferase_grp1"/>
</dbReference>
<dbReference type="EMBL" id="BAAAQR010000001">
    <property type="protein sequence ID" value="GAA2135803.1"/>
    <property type="molecule type" value="Genomic_DNA"/>
</dbReference>
<protein>
    <submittedName>
        <fullName evidence="6">Glycosyltransferase family 1 protein</fullName>
    </submittedName>
</protein>
<evidence type="ECO:0000259" key="5">
    <source>
        <dbReference type="Pfam" id="PF13439"/>
    </source>
</evidence>
<dbReference type="Proteomes" id="UP001501771">
    <property type="component" value="Unassembled WGS sequence"/>
</dbReference>
<feature type="domain" description="Glycosyltransferase subfamily 4-like N-terminal" evidence="5">
    <location>
        <begin position="95"/>
        <end position="235"/>
    </location>
</feature>
<evidence type="ECO:0000256" key="3">
    <source>
        <dbReference type="SAM" id="MobiDB-lite"/>
    </source>
</evidence>
<proteinExistence type="predicted"/>
<evidence type="ECO:0000313" key="7">
    <source>
        <dbReference type="Proteomes" id="UP001501771"/>
    </source>
</evidence>
<dbReference type="SUPFAM" id="SSF53756">
    <property type="entry name" value="UDP-Glycosyltransferase/glycogen phosphorylase"/>
    <property type="match status" value="1"/>
</dbReference>
<name>A0ABP5KQ90_9ACTN</name>
<dbReference type="Gene3D" id="3.40.50.2000">
    <property type="entry name" value="Glycogen Phosphorylase B"/>
    <property type="match status" value="2"/>
</dbReference>
<accession>A0ABP5KQ90</accession>
<dbReference type="InterPro" id="IPR001296">
    <property type="entry name" value="Glyco_trans_1"/>
</dbReference>
<dbReference type="PANTHER" id="PTHR45947:SF3">
    <property type="entry name" value="SULFOQUINOVOSYL TRANSFERASE SQD2"/>
    <property type="match status" value="1"/>
</dbReference>
<feature type="domain" description="Glycosyl transferase family 1" evidence="4">
    <location>
        <begin position="260"/>
        <end position="403"/>
    </location>
</feature>
<evidence type="ECO:0000259" key="4">
    <source>
        <dbReference type="Pfam" id="PF00534"/>
    </source>
</evidence>
<dbReference type="PANTHER" id="PTHR45947">
    <property type="entry name" value="SULFOQUINOVOSYL TRANSFERASE SQD2"/>
    <property type="match status" value="1"/>
</dbReference>
<dbReference type="Pfam" id="PF13439">
    <property type="entry name" value="Glyco_transf_4"/>
    <property type="match status" value="1"/>
</dbReference>
<keyword evidence="1" id="KW-0328">Glycosyltransferase</keyword>
<evidence type="ECO:0000313" key="6">
    <source>
        <dbReference type="EMBL" id="GAA2135803.1"/>
    </source>
</evidence>
<feature type="region of interest" description="Disordered" evidence="3">
    <location>
        <begin position="36"/>
        <end position="69"/>
    </location>
</feature>
<gene>
    <name evidence="6" type="ORF">GCM10009844_01410</name>
</gene>